<evidence type="ECO:0000313" key="2">
    <source>
        <dbReference type="EMBL" id="TLD94221.1"/>
    </source>
</evidence>
<dbReference type="AlphaFoldDB" id="A0A4U8T416"/>
<proteinExistence type="predicted"/>
<evidence type="ECO:0000313" key="4">
    <source>
        <dbReference type="Proteomes" id="UP000477070"/>
    </source>
</evidence>
<reference evidence="1 4" key="4">
    <citation type="submission" date="2019-12" db="EMBL/GenBank/DDBJ databases">
        <title>Multi-Generational Helicobacter saguini Isolates.</title>
        <authorList>
            <person name="Mannion A."/>
            <person name="Shen Z."/>
            <person name="Fox J.G."/>
        </authorList>
    </citation>
    <scope>NUCLEOTIDE SEQUENCE [LARGE SCALE GENOMIC DNA]</scope>
    <source>
        <strain evidence="1">16-048</strain>
        <strain evidence="4">16-048 (F4)</strain>
    </source>
</reference>
<dbReference type="EMBL" id="JRMP02000009">
    <property type="protein sequence ID" value="TLD94221.1"/>
    <property type="molecule type" value="Genomic_DNA"/>
</dbReference>
<accession>A0A4U8T416</accession>
<dbReference type="Proteomes" id="UP000477070">
    <property type="component" value="Unassembled WGS sequence"/>
</dbReference>
<dbReference type="RefSeq" id="WP_138127291.1">
    <property type="nucleotide sequence ID" value="NZ_JRMP02000009.1"/>
</dbReference>
<gene>
    <name evidence="1" type="ORF">DCO61_03955</name>
    <name evidence="2" type="ORF">LS64_006955</name>
</gene>
<dbReference type="EMBL" id="QBIU01000001">
    <property type="protein sequence ID" value="MWV69184.1"/>
    <property type="molecule type" value="Genomic_DNA"/>
</dbReference>
<reference evidence="2 3" key="1">
    <citation type="journal article" date="2014" name="Genome Announc.">
        <title>Draft genome sequences of eight enterohepatic helicobacter species isolated from both laboratory and wild rodents.</title>
        <authorList>
            <person name="Sheh A."/>
            <person name="Shen Z."/>
            <person name="Fox J.G."/>
        </authorList>
    </citation>
    <scope>NUCLEOTIDE SEQUENCE [LARGE SCALE GENOMIC DNA]</scope>
    <source>
        <strain evidence="2 3">MIT 97-6194</strain>
    </source>
</reference>
<evidence type="ECO:0000313" key="3">
    <source>
        <dbReference type="Proteomes" id="UP000029714"/>
    </source>
</evidence>
<reference evidence="2" key="3">
    <citation type="submission" date="2018-04" db="EMBL/GenBank/DDBJ databases">
        <authorList>
            <person name="Sheh A."/>
            <person name="Shen Z."/>
            <person name="Mannion A.J."/>
            <person name="Fox J.G."/>
        </authorList>
    </citation>
    <scope>NUCLEOTIDE SEQUENCE</scope>
    <source>
        <strain evidence="2">MIT 97-6194</strain>
    </source>
</reference>
<dbReference type="Gene3D" id="3.40.50.720">
    <property type="entry name" value="NAD(P)-binding Rossmann-like Domain"/>
    <property type="match status" value="1"/>
</dbReference>
<keyword evidence="3" id="KW-1185">Reference proteome</keyword>
<dbReference type="OrthoDB" id="9787662at2"/>
<organism evidence="2 3">
    <name type="scientific">Helicobacter saguini</name>
    <dbReference type="NCBI Taxonomy" id="1548018"/>
    <lineage>
        <taxon>Bacteria</taxon>
        <taxon>Pseudomonadati</taxon>
        <taxon>Campylobacterota</taxon>
        <taxon>Epsilonproteobacteria</taxon>
        <taxon>Campylobacterales</taxon>
        <taxon>Helicobacteraceae</taxon>
        <taxon>Helicobacter</taxon>
    </lineage>
</organism>
<reference evidence="2 3" key="2">
    <citation type="journal article" date="2016" name="Infect. Immun.">
        <title>Helicobacter saguini, a Novel Helicobacter Isolated from Cotton-Top Tamarins with Ulcerative Colitis, Has Proinflammatory Properties and Induces Typhlocolitis and Dysplasia in Gnotobiotic IL-10-/- Mice.</title>
        <authorList>
            <person name="Shen Z."/>
            <person name="Mannion A."/>
            <person name="Whary M.T."/>
            <person name="Muthupalani S."/>
            <person name="Sheh A."/>
            <person name="Feng Y."/>
            <person name="Gong G."/>
            <person name="Vandamme P."/>
            <person name="Holcombe H.R."/>
            <person name="Paster B.J."/>
            <person name="Fox J.G."/>
        </authorList>
    </citation>
    <scope>NUCLEOTIDE SEQUENCE [LARGE SCALE GENOMIC DNA]</scope>
    <source>
        <strain evidence="2 3">MIT 97-6194</strain>
    </source>
</reference>
<evidence type="ECO:0000313" key="1">
    <source>
        <dbReference type="EMBL" id="MWV69184.1"/>
    </source>
</evidence>
<protein>
    <submittedName>
        <fullName evidence="2">Uncharacterized protein</fullName>
    </submittedName>
</protein>
<dbReference type="Proteomes" id="UP000029714">
    <property type="component" value="Unassembled WGS sequence"/>
</dbReference>
<name>A0A4U8T416_9HELI</name>
<sequence length="76" mass="8859">MNAKISHFVDINPLKENKFIPLISRKIGTKEYGKIESYESIKDKLDKDSLIIILNPAYKDEIIKITHNKHKYICLS</sequence>
<comment type="caution">
    <text evidence="2">The sequence shown here is derived from an EMBL/GenBank/DDBJ whole genome shotgun (WGS) entry which is preliminary data.</text>
</comment>